<keyword evidence="1" id="KW-1133">Transmembrane helix</keyword>
<evidence type="ECO:0000313" key="3">
    <source>
        <dbReference type="Proteomes" id="UP000284242"/>
    </source>
</evidence>
<dbReference type="EMBL" id="QRVV01000004">
    <property type="protein sequence ID" value="RGS75702.1"/>
    <property type="molecule type" value="Genomic_DNA"/>
</dbReference>
<organism evidence="2 3">
    <name type="scientific">Blautia obeum</name>
    <dbReference type="NCBI Taxonomy" id="40520"/>
    <lineage>
        <taxon>Bacteria</taxon>
        <taxon>Bacillati</taxon>
        <taxon>Bacillota</taxon>
        <taxon>Clostridia</taxon>
        <taxon>Lachnospirales</taxon>
        <taxon>Lachnospiraceae</taxon>
        <taxon>Blautia</taxon>
    </lineage>
</organism>
<evidence type="ECO:0000256" key="1">
    <source>
        <dbReference type="SAM" id="Phobius"/>
    </source>
</evidence>
<gene>
    <name evidence="2" type="ORF">DWX77_02705</name>
</gene>
<name>A0A412L4E3_9FIRM</name>
<dbReference type="AlphaFoldDB" id="A0A412L4E3"/>
<sequence>MIVPLTYFMVMGYGNLFDVQIKKESLRKKIYAAICVALAVLAIFVFFGVIWPEYKEVPFSIRAFIYGS</sequence>
<proteinExistence type="predicted"/>
<dbReference type="Proteomes" id="UP000284242">
    <property type="component" value="Unassembled WGS sequence"/>
</dbReference>
<protein>
    <submittedName>
        <fullName evidence="2">Uncharacterized protein</fullName>
    </submittedName>
</protein>
<keyword evidence="1" id="KW-0472">Membrane</keyword>
<feature type="transmembrane region" description="Helical" evidence="1">
    <location>
        <begin position="30"/>
        <end position="51"/>
    </location>
</feature>
<keyword evidence="1" id="KW-0812">Transmembrane</keyword>
<accession>A0A412L4E3</accession>
<comment type="caution">
    <text evidence="2">The sequence shown here is derived from an EMBL/GenBank/DDBJ whole genome shotgun (WGS) entry which is preliminary data.</text>
</comment>
<reference evidence="2 3" key="1">
    <citation type="submission" date="2018-08" db="EMBL/GenBank/DDBJ databases">
        <title>A genome reference for cultivated species of the human gut microbiota.</title>
        <authorList>
            <person name="Zou Y."/>
            <person name="Xue W."/>
            <person name="Luo G."/>
        </authorList>
    </citation>
    <scope>NUCLEOTIDE SEQUENCE [LARGE SCALE GENOMIC DNA]</scope>
    <source>
        <strain evidence="2 3">AF21-24</strain>
    </source>
</reference>
<evidence type="ECO:0000313" key="2">
    <source>
        <dbReference type="EMBL" id="RGS75702.1"/>
    </source>
</evidence>